<dbReference type="Proteomes" id="UP001642540">
    <property type="component" value="Unassembled WGS sequence"/>
</dbReference>
<feature type="compositionally biased region" description="Polar residues" evidence="5">
    <location>
        <begin position="232"/>
        <end position="255"/>
    </location>
</feature>
<feature type="region of interest" description="Disordered" evidence="5">
    <location>
        <begin position="221"/>
        <end position="255"/>
    </location>
</feature>
<keyword evidence="2" id="KW-0597">Phosphoprotein</keyword>
<evidence type="ECO:0000256" key="1">
    <source>
        <dbReference type="ARBA" id="ARBA00015005"/>
    </source>
</evidence>
<evidence type="ECO:0000256" key="3">
    <source>
        <dbReference type="ARBA" id="ARBA00029721"/>
    </source>
</evidence>
<reference evidence="6 7" key="1">
    <citation type="submission" date="2024-08" db="EMBL/GenBank/DDBJ databases">
        <authorList>
            <person name="Cucini C."/>
            <person name="Frati F."/>
        </authorList>
    </citation>
    <scope>NUCLEOTIDE SEQUENCE [LARGE SCALE GENOMIC DNA]</scope>
</reference>
<organism evidence="6 7">
    <name type="scientific">Orchesella dallaii</name>
    <dbReference type="NCBI Taxonomy" id="48710"/>
    <lineage>
        <taxon>Eukaryota</taxon>
        <taxon>Metazoa</taxon>
        <taxon>Ecdysozoa</taxon>
        <taxon>Arthropoda</taxon>
        <taxon>Hexapoda</taxon>
        <taxon>Collembola</taxon>
        <taxon>Entomobryomorpha</taxon>
        <taxon>Entomobryoidea</taxon>
        <taxon>Orchesellidae</taxon>
        <taxon>Orchesellinae</taxon>
        <taxon>Orchesella</taxon>
    </lineage>
</organism>
<feature type="compositionally biased region" description="Polar residues" evidence="5">
    <location>
        <begin position="139"/>
        <end position="152"/>
    </location>
</feature>
<accession>A0ABP1QB96</accession>
<evidence type="ECO:0000256" key="4">
    <source>
        <dbReference type="ARBA" id="ARBA00031405"/>
    </source>
</evidence>
<evidence type="ECO:0000256" key="5">
    <source>
        <dbReference type="SAM" id="MobiDB-lite"/>
    </source>
</evidence>
<dbReference type="PANTHER" id="PTHR31383:SF2">
    <property type="entry name" value="OXIDATIVE STRESS-RESPONSIVE SERINE-RICH PROTEIN 1"/>
    <property type="match status" value="1"/>
</dbReference>
<feature type="region of interest" description="Disordered" evidence="5">
    <location>
        <begin position="1"/>
        <end position="22"/>
    </location>
</feature>
<dbReference type="EMBL" id="CAXLJM020000028">
    <property type="protein sequence ID" value="CAL8096817.1"/>
    <property type="molecule type" value="Genomic_DNA"/>
</dbReference>
<proteinExistence type="predicted"/>
<gene>
    <name evidence="6" type="ORF">ODALV1_LOCUS9457</name>
</gene>
<evidence type="ECO:0000313" key="6">
    <source>
        <dbReference type="EMBL" id="CAL8096817.1"/>
    </source>
</evidence>
<protein>
    <recommendedName>
        <fullName evidence="1">Oxidative stress-responsive serine-rich protein 1</fullName>
    </recommendedName>
    <alternativeName>
        <fullName evidence="4">Oxidative stress-responsive protein 1</fullName>
    </alternativeName>
    <alternativeName>
        <fullName evidence="3">Peroxide-inducible transcript 1 protein</fullName>
    </alternativeName>
</protein>
<evidence type="ECO:0000256" key="2">
    <source>
        <dbReference type="ARBA" id="ARBA00022553"/>
    </source>
</evidence>
<comment type="caution">
    <text evidence="6">The sequence shown here is derived from an EMBL/GenBank/DDBJ whole genome shotgun (WGS) entry which is preliminary data.</text>
</comment>
<sequence length="296" mass="32484">MSSSELGSGGVTIASPQDPKVEEVPTEIVNMKNLSLGSSCSSCENFCKCAPKRKSKESAAYPYFWRRTQNSAIQKNRSWSKRKRDGVLAPSALKYIASVNSNTKSLGGCDTDPESQELQGANLNHSTTLPAGTPLDRNWTGTSRSQSQNMSVFSETTTNLPNFASLSLTDVSLRGSGRGKFSITSTPALNFRRHHKSMKWKRRLKFSLCDLRSVLPTIPEDTEEQNCAPACSNETQLPSSTTGATQNLDGSPSSCSQQALMETMNDDITINELASYLEEFVYIPKKMSPMAEMMYT</sequence>
<name>A0ABP1QB96_9HEXA</name>
<dbReference type="PANTHER" id="PTHR31383">
    <property type="entry name" value="OXIDATIVE STRESS-RESPONSE SERINE-RICH PROTEIN 1"/>
    <property type="match status" value="1"/>
</dbReference>
<keyword evidence="7" id="KW-1185">Reference proteome</keyword>
<feature type="region of interest" description="Disordered" evidence="5">
    <location>
        <begin position="123"/>
        <end position="152"/>
    </location>
</feature>
<dbReference type="InterPro" id="IPR008494">
    <property type="entry name" value="DUF776"/>
</dbReference>
<evidence type="ECO:0000313" key="7">
    <source>
        <dbReference type="Proteomes" id="UP001642540"/>
    </source>
</evidence>